<dbReference type="InterPro" id="IPR021897">
    <property type="entry name" value="FAP206"/>
</dbReference>
<evidence type="ECO:0000256" key="7">
    <source>
        <dbReference type="ARBA" id="ARBA00023212"/>
    </source>
</evidence>
<protein>
    <recommendedName>
        <fullName evidence="3">Cilia- and flagella-associated protein 206</fullName>
    </recommendedName>
</protein>
<comment type="subcellular location">
    <subcellularLocation>
        <location evidence="1">Cytoplasm</location>
        <location evidence="1">Cytoskeleton</location>
        <location evidence="1">Cilium axoneme</location>
    </subcellularLocation>
</comment>
<keyword evidence="7" id="KW-0206">Cytoskeleton</keyword>
<keyword evidence="6" id="KW-0969">Cilium</keyword>
<dbReference type="AlphaFoldDB" id="A0ABD2QKW8"/>
<evidence type="ECO:0000256" key="1">
    <source>
        <dbReference type="ARBA" id="ARBA00004430"/>
    </source>
</evidence>
<dbReference type="GO" id="GO:0030030">
    <property type="term" value="P:cell projection organization"/>
    <property type="evidence" value="ECO:0007669"/>
    <property type="project" value="UniProtKB-KW"/>
</dbReference>
<evidence type="ECO:0000256" key="9">
    <source>
        <dbReference type="ARBA" id="ARBA00045321"/>
    </source>
</evidence>
<dbReference type="EMBL" id="JBJKFK010000103">
    <property type="protein sequence ID" value="KAL3319777.1"/>
    <property type="molecule type" value="Genomic_DNA"/>
</dbReference>
<reference evidence="10 11" key="1">
    <citation type="submission" date="2024-11" db="EMBL/GenBank/DDBJ databases">
        <title>Adaptive evolution of stress response genes in parasites aligns with host niche diversity.</title>
        <authorList>
            <person name="Hahn C."/>
            <person name="Resl P."/>
        </authorList>
    </citation>
    <scope>NUCLEOTIDE SEQUENCE [LARGE SCALE GENOMIC DNA]</scope>
    <source>
        <strain evidence="10">EGGRZ-B1_66</strain>
        <tissue evidence="10">Body</tissue>
    </source>
</reference>
<name>A0ABD2QKW8_9PLAT</name>
<comment type="function">
    <text evidence="9">Essential for sperm motility and is involved in the regulation of the beating frequency of motile cilia on the epithelial cells of the respiratory tract. Required for the establishment of radial spokes in sperm flagella.</text>
</comment>
<evidence type="ECO:0000256" key="8">
    <source>
        <dbReference type="ARBA" id="ARBA00023273"/>
    </source>
</evidence>
<evidence type="ECO:0000256" key="4">
    <source>
        <dbReference type="ARBA" id="ARBA00022490"/>
    </source>
</evidence>
<dbReference type="Proteomes" id="UP001626550">
    <property type="component" value="Unassembled WGS sequence"/>
</dbReference>
<keyword evidence="8" id="KW-0966">Cell projection</keyword>
<comment type="similarity">
    <text evidence="2">Belongs to the CFAP206 family.</text>
</comment>
<dbReference type="PANTHER" id="PTHR21442">
    <property type="entry name" value="CILIA- AND FLAGELLA-ASSOCIATED PROTEIN 206"/>
    <property type="match status" value="1"/>
</dbReference>
<sequence>MTSVQTEIIIRNIIKQIVQECVKRGQIITETLAAFMIKAVILHPDNEFSPSKTLNKDDINILVEKCVKMLLEKDSPMLEAIKMQVFFDMNYSTREQFMEEHRKLLNERLSQVMREILDARATSKIEFQEIYRKIITLMLLKSGLGSPTNVRVVREATCALQSIFPAYELPIFIKLNRQSKLDKINSLTSIVSGIRLMNKQISDSGEGIDDLPTLLMSSFPTTIEAVQVEKKSVSKLAALHTSLYLKMRSPNNPDKLSDFGLAHREISSLSQSKLLGAITNLRQHYQYLGILEQDLLKAYQCVDKLVHDYNSTLSEVIILVKDKVAIPTGVVYVRPNYGASGL</sequence>
<keyword evidence="4" id="KW-0963">Cytoplasm</keyword>
<evidence type="ECO:0000256" key="6">
    <source>
        <dbReference type="ARBA" id="ARBA00023069"/>
    </source>
</evidence>
<comment type="caution">
    <text evidence="10">The sequence shown here is derived from an EMBL/GenBank/DDBJ whole genome shotgun (WGS) entry which is preliminary data.</text>
</comment>
<evidence type="ECO:0000313" key="10">
    <source>
        <dbReference type="EMBL" id="KAL3319777.1"/>
    </source>
</evidence>
<keyword evidence="11" id="KW-1185">Reference proteome</keyword>
<evidence type="ECO:0000256" key="5">
    <source>
        <dbReference type="ARBA" id="ARBA00022794"/>
    </source>
</evidence>
<dbReference type="GO" id="GO:0005930">
    <property type="term" value="C:axoneme"/>
    <property type="evidence" value="ECO:0007669"/>
    <property type="project" value="UniProtKB-SubCell"/>
</dbReference>
<evidence type="ECO:0000313" key="11">
    <source>
        <dbReference type="Proteomes" id="UP001626550"/>
    </source>
</evidence>
<keyword evidence="5" id="KW-0970">Cilium biogenesis/degradation</keyword>
<evidence type="ECO:0000256" key="3">
    <source>
        <dbReference type="ARBA" id="ARBA00021602"/>
    </source>
</evidence>
<proteinExistence type="inferred from homology"/>
<organism evidence="10 11">
    <name type="scientific">Cichlidogyrus casuarinus</name>
    <dbReference type="NCBI Taxonomy" id="1844966"/>
    <lineage>
        <taxon>Eukaryota</taxon>
        <taxon>Metazoa</taxon>
        <taxon>Spiralia</taxon>
        <taxon>Lophotrochozoa</taxon>
        <taxon>Platyhelminthes</taxon>
        <taxon>Monogenea</taxon>
        <taxon>Monopisthocotylea</taxon>
        <taxon>Dactylogyridea</taxon>
        <taxon>Ancyrocephalidae</taxon>
        <taxon>Cichlidogyrus</taxon>
    </lineage>
</organism>
<accession>A0ABD2QKW8</accession>
<evidence type="ECO:0000256" key="2">
    <source>
        <dbReference type="ARBA" id="ARBA00010500"/>
    </source>
</evidence>
<dbReference type="PANTHER" id="PTHR21442:SF0">
    <property type="entry name" value="CILIA- AND FLAGELLA-ASSOCIATED PROTEIN 206"/>
    <property type="match status" value="1"/>
</dbReference>
<gene>
    <name evidence="10" type="ORF">Ciccas_001548</name>
</gene>